<accession>A0A8J5RNP0</accession>
<protein>
    <submittedName>
        <fullName evidence="1">Uncharacterized protein</fullName>
    </submittedName>
</protein>
<dbReference type="InterPro" id="IPR044160">
    <property type="entry name" value="TGD4-like"/>
</dbReference>
<comment type="caution">
    <text evidence="1">The sequence shown here is derived from an EMBL/GenBank/DDBJ whole genome shotgun (WGS) entry which is preliminary data.</text>
</comment>
<sequence>MLSLVYDAKAKDAKAQYGNFQRLFLDLTRVSTRLDISSGSLFLCGASRLAQDFFFSRRPDLETFCDVCPDVICSLQQQIVGPFSFRVESTVAIDLKKQDHLVRVDDSVFAIDWALKVLGSAKATAWYSPKHQEAMVELRFFET</sequence>
<reference evidence="1" key="1">
    <citation type="journal article" date="2021" name="bioRxiv">
        <title>Whole Genome Assembly and Annotation of Northern Wild Rice, Zizania palustris L., Supports a Whole Genome Duplication in the Zizania Genus.</title>
        <authorList>
            <person name="Haas M."/>
            <person name="Kono T."/>
            <person name="Macchietto M."/>
            <person name="Millas R."/>
            <person name="McGilp L."/>
            <person name="Shao M."/>
            <person name="Duquette J."/>
            <person name="Hirsch C.N."/>
            <person name="Kimball J."/>
        </authorList>
    </citation>
    <scope>NUCLEOTIDE SEQUENCE</scope>
    <source>
        <tissue evidence="1">Fresh leaf tissue</tissue>
    </source>
</reference>
<dbReference type="GO" id="GO:0070300">
    <property type="term" value="F:phosphatidic acid binding"/>
    <property type="evidence" value="ECO:0007669"/>
    <property type="project" value="InterPro"/>
</dbReference>
<proteinExistence type="predicted"/>
<dbReference type="InterPro" id="IPR022244">
    <property type="entry name" value="DUF3769"/>
</dbReference>
<dbReference type="PANTHER" id="PTHR34954:SF4">
    <property type="entry name" value="PROTEIN TRIGALACTOSYLDIACYLGLYCEROL 4, CHLOROPLASTIC"/>
    <property type="match status" value="1"/>
</dbReference>
<gene>
    <name evidence="1" type="ORF">GUJ93_ZPchr0001g31370</name>
</gene>
<dbReference type="AlphaFoldDB" id="A0A8J5RNP0"/>
<reference evidence="1" key="2">
    <citation type="submission" date="2021-02" db="EMBL/GenBank/DDBJ databases">
        <authorList>
            <person name="Kimball J.A."/>
            <person name="Haas M.W."/>
            <person name="Macchietto M."/>
            <person name="Kono T."/>
            <person name="Duquette J."/>
            <person name="Shao M."/>
        </authorList>
    </citation>
    <scope>NUCLEOTIDE SEQUENCE</scope>
    <source>
        <tissue evidence="1">Fresh leaf tissue</tissue>
    </source>
</reference>
<dbReference type="PANTHER" id="PTHR34954">
    <property type="entry name" value="EXPRESSED PROTEIN"/>
    <property type="match status" value="1"/>
</dbReference>
<organism evidence="1 2">
    <name type="scientific">Zizania palustris</name>
    <name type="common">Northern wild rice</name>
    <dbReference type="NCBI Taxonomy" id="103762"/>
    <lineage>
        <taxon>Eukaryota</taxon>
        <taxon>Viridiplantae</taxon>
        <taxon>Streptophyta</taxon>
        <taxon>Embryophyta</taxon>
        <taxon>Tracheophyta</taxon>
        <taxon>Spermatophyta</taxon>
        <taxon>Magnoliopsida</taxon>
        <taxon>Liliopsida</taxon>
        <taxon>Poales</taxon>
        <taxon>Poaceae</taxon>
        <taxon>BOP clade</taxon>
        <taxon>Oryzoideae</taxon>
        <taxon>Oryzeae</taxon>
        <taxon>Zizaniinae</taxon>
        <taxon>Zizania</taxon>
    </lineage>
</organism>
<dbReference type="OrthoDB" id="512148at2759"/>
<dbReference type="Proteomes" id="UP000729402">
    <property type="component" value="Unassembled WGS sequence"/>
</dbReference>
<name>A0A8J5RNP0_ZIZPA</name>
<evidence type="ECO:0000313" key="2">
    <source>
        <dbReference type="Proteomes" id="UP000729402"/>
    </source>
</evidence>
<dbReference type="GO" id="GO:1990052">
    <property type="term" value="P:ER to chloroplast lipid transport"/>
    <property type="evidence" value="ECO:0007669"/>
    <property type="project" value="InterPro"/>
</dbReference>
<evidence type="ECO:0000313" key="1">
    <source>
        <dbReference type="EMBL" id="KAG8052527.1"/>
    </source>
</evidence>
<dbReference type="GO" id="GO:0034196">
    <property type="term" value="P:acylglycerol transport"/>
    <property type="evidence" value="ECO:0007669"/>
    <property type="project" value="InterPro"/>
</dbReference>
<dbReference type="GO" id="GO:0009941">
    <property type="term" value="C:chloroplast envelope"/>
    <property type="evidence" value="ECO:0007669"/>
    <property type="project" value="TreeGrafter"/>
</dbReference>
<dbReference type="EMBL" id="JAAALK010000288">
    <property type="protein sequence ID" value="KAG8052527.1"/>
    <property type="molecule type" value="Genomic_DNA"/>
</dbReference>
<dbReference type="Pfam" id="PF12600">
    <property type="entry name" value="DUF3769"/>
    <property type="match status" value="1"/>
</dbReference>
<keyword evidence="2" id="KW-1185">Reference proteome</keyword>